<proteinExistence type="predicted"/>
<gene>
    <name evidence="3" type="ORF">NCTC10821_00830</name>
</gene>
<name>A0A378T9P2_9MYCO</name>
<evidence type="ECO:0000313" key="4">
    <source>
        <dbReference type="Proteomes" id="UP000254978"/>
    </source>
</evidence>
<dbReference type="AlphaFoldDB" id="A0A378T9P2"/>
<keyword evidence="2" id="KW-0812">Transmembrane</keyword>
<evidence type="ECO:0008006" key="5">
    <source>
        <dbReference type="Google" id="ProtNLM"/>
    </source>
</evidence>
<reference evidence="3 4" key="1">
    <citation type="submission" date="2018-06" db="EMBL/GenBank/DDBJ databases">
        <authorList>
            <consortium name="Pathogen Informatics"/>
            <person name="Doyle S."/>
        </authorList>
    </citation>
    <scope>NUCLEOTIDE SEQUENCE [LARGE SCALE GENOMIC DNA]</scope>
    <source>
        <strain evidence="3 4">NCTC10821</strain>
    </source>
</reference>
<dbReference type="RefSeq" id="WP_115277591.1">
    <property type="nucleotide sequence ID" value="NZ_AP022600.1"/>
</dbReference>
<dbReference type="EMBL" id="UGQT01000001">
    <property type="protein sequence ID" value="STZ57330.1"/>
    <property type="molecule type" value="Genomic_DNA"/>
</dbReference>
<feature type="compositionally biased region" description="Pro residues" evidence="1">
    <location>
        <begin position="173"/>
        <end position="190"/>
    </location>
</feature>
<keyword evidence="4" id="KW-1185">Reference proteome</keyword>
<dbReference type="Gene3D" id="1.25.40.10">
    <property type="entry name" value="Tetratricopeptide repeat domain"/>
    <property type="match status" value="1"/>
</dbReference>
<evidence type="ECO:0000256" key="1">
    <source>
        <dbReference type="SAM" id="MobiDB-lite"/>
    </source>
</evidence>
<accession>A0A378T9P2</accession>
<dbReference type="SUPFAM" id="SSF48452">
    <property type="entry name" value="TPR-like"/>
    <property type="match status" value="1"/>
</dbReference>
<dbReference type="Proteomes" id="UP000254978">
    <property type="component" value="Unassembled WGS sequence"/>
</dbReference>
<feature type="transmembrane region" description="Helical" evidence="2">
    <location>
        <begin position="6"/>
        <end position="30"/>
    </location>
</feature>
<organism evidence="3 4">
    <name type="scientific">Mycolicibacterium tokaiense</name>
    <dbReference type="NCBI Taxonomy" id="39695"/>
    <lineage>
        <taxon>Bacteria</taxon>
        <taxon>Bacillati</taxon>
        <taxon>Actinomycetota</taxon>
        <taxon>Actinomycetes</taxon>
        <taxon>Mycobacteriales</taxon>
        <taxon>Mycobacteriaceae</taxon>
        <taxon>Mycolicibacterium</taxon>
    </lineage>
</organism>
<sequence>MSRRRLVLYSAPLCIVVLLISIKMISVVVLGGSARDDFARHDIGALDADVSSLQILDIIEPGTTAFAAGTADVLAGRLPDAEQSFTEALGHADSCPARVNLLLVRETLGDLAFRDGQRDAAIARYRDALAVAQEAQPGCFAGNDDPEEQRRAVRADAVARLEGKLALVQGPALAPPPPPPAVAPPPPPPAGATVEEPAQPDEPPEPRTLGPGDPQDLLRRLLDDANSAGDGRE</sequence>
<keyword evidence="2" id="KW-1133">Transmembrane helix</keyword>
<dbReference type="OrthoDB" id="4641441at2"/>
<protein>
    <recommendedName>
        <fullName evidence="5">Tetratricopeptide repeat protein</fullName>
    </recommendedName>
</protein>
<keyword evidence="2" id="KW-0472">Membrane</keyword>
<feature type="region of interest" description="Disordered" evidence="1">
    <location>
        <begin position="169"/>
        <end position="233"/>
    </location>
</feature>
<evidence type="ECO:0000256" key="2">
    <source>
        <dbReference type="SAM" id="Phobius"/>
    </source>
</evidence>
<evidence type="ECO:0000313" key="3">
    <source>
        <dbReference type="EMBL" id="STZ57330.1"/>
    </source>
</evidence>
<dbReference type="InterPro" id="IPR011990">
    <property type="entry name" value="TPR-like_helical_dom_sf"/>
</dbReference>